<organism evidence="3">
    <name type="scientific">Alloyangia mangrovi</name>
    <dbReference type="NCBI Taxonomy" id="1779329"/>
    <lineage>
        <taxon>Bacteria</taxon>
        <taxon>Pseudomonadati</taxon>
        <taxon>Pseudomonadota</taxon>
        <taxon>Alphaproteobacteria</taxon>
        <taxon>Rhodobacterales</taxon>
        <taxon>Roseobacteraceae</taxon>
        <taxon>Alloyangia</taxon>
    </lineage>
</organism>
<gene>
    <name evidence="3" type="ORF">CLG85_04015</name>
</gene>
<dbReference type="PANTHER" id="PTHR10963:SF55">
    <property type="entry name" value="GLYCOSIDE HYDROLASE FAMILY 16 PROTEIN"/>
    <property type="match status" value="1"/>
</dbReference>
<reference evidence="3" key="1">
    <citation type="submission" date="2017-09" db="EMBL/GenBank/DDBJ databases">
        <title>Yangia sp. SAOS 153D whole genome sequencing.</title>
        <authorList>
            <person name="Verma A."/>
            <person name="Krishnamurthi S."/>
        </authorList>
    </citation>
    <scope>NUCLEOTIDE SEQUENCE [LARGE SCALE GENOMIC DNA]</scope>
    <source>
        <strain evidence="3">SAOS 153D</strain>
    </source>
</reference>
<dbReference type="GO" id="GO:0005975">
    <property type="term" value="P:carbohydrate metabolic process"/>
    <property type="evidence" value="ECO:0007669"/>
    <property type="project" value="InterPro"/>
</dbReference>
<dbReference type="Gene3D" id="2.60.120.200">
    <property type="match status" value="1"/>
</dbReference>
<evidence type="ECO:0000256" key="1">
    <source>
        <dbReference type="ARBA" id="ARBA00006865"/>
    </source>
</evidence>
<dbReference type="AlphaFoldDB" id="A0A2A3JZ84"/>
<dbReference type="SUPFAM" id="SSF49899">
    <property type="entry name" value="Concanavalin A-like lectins/glucanases"/>
    <property type="match status" value="1"/>
</dbReference>
<dbReference type="OrthoDB" id="9809583at2"/>
<proteinExistence type="inferred from homology"/>
<dbReference type="GO" id="GO:0004553">
    <property type="term" value="F:hydrolase activity, hydrolyzing O-glycosyl compounds"/>
    <property type="evidence" value="ECO:0007669"/>
    <property type="project" value="InterPro"/>
</dbReference>
<dbReference type="CDD" id="cd00413">
    <property type="entry name" value="Glyco_hydrolase_16"/>
    <property type="match status" value="1"/>
</dbReference>
<evidence type="ECO:0000313" key="3">
    <source>
        <dbReference type="EMBL" id="PBD20432.1"/>
    </source>
</evidence>
<comment type="caution">
    <text evidence="3">The sequence shown here is derived from an EMBL/GenBank/DDBJ whole genome shotgun (WGS) entry which is preliminary data.</text>
</comment>
<dbReference type="InterPro" id="IPR050546">
    <property type="entry name" value="Glycosyl_Hydrlase_16"/>
</dbReference>
<feature type="domain" description="GH16" evidence="2">
    <location>
        <begin position="78"/>
        <end position="314"/>
    </location>
</feature>
<name>A0A2A3JZ84_9RHOB</name>
<dbReference type="InterPro" id="IPR000757">
    <property type="entry name" value="Beta-glucanase-like"/>
</dbReference>
<accession>A0A2A3JZ84</accession>
<protein>
    <recommendedName>
        <fullName evidence="2">GH16 domain-containing protein</fullName>
    </recommendedName>
</protein>
<comment type="similarity">
    <text evidence="1">Belongs to the glycosyl hydrolase 16 family.</text>
</comment>
<dbReference type="PANTHER" id="PTHR10963">
    <property type="entry name" value="GLYCOSYL HYDROLASE-RELATED"/>
    <property type="match status" value="1"/>
</dbReference>
<dbReference type="Pfam" id="PF00722">
    <property type="entry name" value="Glyco_hydro_16"/>
    <property type="match status" value="1"/>
</dbReference>
<dbReference type="EMBL" id="NTHN01000045">
    <property type="protein sequence ID" value="PBD20432.1"/>
    <property type="molecule type" value="Genomic_DNA"/>
</dbReference>
<sequence length="317" mass="35895">MAVNILYYKRYSGEVQVTLARQAKCARRSSVVRATHAVRRAILIDGQSRRERWWPGILTLSALVTLCTLQSASVVFGEVSLGLPRQGGCELAWSDEFNGLDLNGEYWAHRALGPRKGAFVSEKQAFVDGVGYLVLKAERRSGQVHIGMVGTGEKFLTKYGYFETRVKLTSSPYVRSAFWLQTPTVGREIGNPVESGVEIDVFEFIARSNPILSDWTNHAIHWDGYGKHHKEIHKRVRPNLRPGTWHTFGMLWAPDGYIFYIDGRVTSEIYGPVSDVEQYLIFSVEYLPQKDIAKSLMSDEMLVDYVRVYHNSPNCPS</sequence>
<evidence type="ECO:0000259" key="2">
    <source>
        <dbReference type="PROSITE" id="PS51762"/>
    </source>
</evidence>
<dbReference type="PROSITE" id="PS51762">
    <property type="entry name" value="GH16_2"/>
    <property type="match status" value="1"/>
</dbReference>
<dbReference type="InterPro" id="IPR013320">
    <property type="entry name" value="ConA-like_dom_sf"/>
</dbReference>